<reference evidence="2" key="1">
    <citation type="journal article" date="2020" name="Nature">
        <title>Giant virus diversity and host interactions through global metagenomics.</title>
        <authorList>
            <person name="Schulz F."/>
            <person name="Roux S."/>
            <person name="Paez-Espino D."/>
            <person name="Jungbluth S."/>
            <person name="Walsh D.A."/>
            <person name="Denef V.J."/>
            <person name="McMahon K.D."/>
            <person name="Konstantinidis K.T."/>
            <person name="Eloe-Fadrosh E.A."/>
            <person name="Kyrpides N.C."/>
            <person name="Woyke T."/>
        </authorList>
    </citation>
    <scope>NUCLEOTIDE SEQUENCE</scope>
    <source>
        <strain evidence="2">GVMAG-S-ERX555907-102</strain>
    </source>
</reference>
<feature type="compositionally biased region" description="Acidic residues" evidence="1">
    <location>
        <begin position="259"/>
        <end position="270"/>
    </location>
</feature>
<evidence type="ECO:0000256" key="1">
    <source>
        <dbReference type="SAM" id="MobiDB-lite"/>
    </source>
</evidence>
<evidence type="ECO:0000313" key="2">
    <source>
        <dbReference type="EMBL" id="QHU22497.1"/>
    </source>
</evidence>
<feature type="region of interest" description="Disordered" evidence="1">
    <location>
        <begin position="234"/>
        <end position="302"/>
    </location>
</feature>
<feature type="compositionally biased region" description="Basic residues" evidence="1">
    <location>
        <begin position="290"/>
        <end position="302"/>
    </location>
</feature>
<dbReference type="AlphaFoldDB" id="A0A6C0L0Q3"/>
<dbReference type="EMBL" id="MN741008">
    <property type="protein sequence ID" value="QHU22497.1"/>
    <property type="molecule type" value="Genomic_DNA"/>
</dbReference>
<proteinExistence type="predicted"/>
<sequence length="302" mass="33726">MTAIVSATDFTPANDMMYTKVKINSVGGKSIGIINSNTKRSLMVSTPIMLNWGVNVFDNQNGTKAYSLSLQFPREEFSTDSTNELLNMLKDMESKILDDAVENSKDWFGKSQSREVVEAFWNPILKYPKNQETQEPDTTRAPTLKVKLPMWDGVYKFELFDMSNNLLIPNDEGRSPDMVIQKASNIACVIQCGGIWMANGNFGVSWKLFQAKYKENIQLEVGKGVCHVPLSEEDSSKMAVSGSSEDETTNIAGNTTMVESDDEGEPETEVVAEQSVQIEEQEPVPVEQKPKKKRVVKKKSTE</sequence>
<feature type="compositionally biased region" description="Polar residues" evidence="1">
    <location>
        <begin position="249"/>
        <end position="258"/>
    </location>
</feature>
<accession>A0A6C0L0Q3</accession>
<organism evidence="2">
    <name type="scientific">viral metagenome</name>
    <dbReference type="NCBI Taxonomy" id="1070528"/>
    <lineage>
        <taxon>unclassified sequences</taxon>
        <taxon>metagenomes</taxon>
        <taxon>organismal metagenomes</taxon>
    </lineage>
</organism>
<protein>
    <submittedName>
        <fullName evidence="2">Uncharacterized protein</fullName>
    </submittedName>
</protein>
<name>A0A6C0L0Q3_9ZZZZ</name>
<feature type="compositionally biased region" description="Low complexity" evidence="1">
    <location>
        <begin position="273"/>
        <end position="287"/>
    </location>
</feature>